<dbReference type="VEuPathDB" id="FungiDB:P175DRAFT_0121722"/>
<protein>
    <recommendedName>
        <fullName evidence="1">Glycosyl hydrolase family 92 domain-containing protein</fullName>
    </recommendedName>
</protein>
<evidence type="ECO:0000259" key="1">
    <source>
        <dbReference type="Pfam" id="PF07971"/>
    </source>
</evidence>
<evidence type="ECO:0000313" key="2">
    <source>
        <dbReference type="EMBL" id="PTU16972.1"/>
    </source>
</evidence>
<gene>
    <name evidence="2" type="ORF">P175DRAFT_0121722</name>
</gene>
<proteinExistence type="predicted"/>
<comment type="caution">
    <text evidence="2">The sequence shown here is derived from an EMBL/GenBank/DDBJ whole genome shotgun (WGS) entry which is preliminary data.</text>
</comment>
<accession>A0A2T5LL14</accession>
<evidence type="ECO:0000313" key="3">
    <source>
        <dbReference type="Proteomes" id="UP000244073"/>
    </source>
</evidence>
<dbReference type="RefSeq" id="XP_040748389.1">
    <property type="nucleotide sequence ID" value="XM_040892377.1"/>
</dbReference>
<dbReference type="InterPro" id="IPR012939">
    <property type="entry name" value="Glyco_hydro_92"/>
</dbReference>
<dbReference type="Proteomes" id="UP000244073">
    <property type="component" value="Unassembled WGS sequence"/>
</dbReference>
<reference evidence="2 3" key="1">
    <citation type="journal article" date="2018" name="Proc. Natl. Acad. Sci. U.S.A.">
        <title>Linking secondary metabolites to gene clusters through genome sequencing of six diverse Aspergillus species.</title>
        <authorList>
            <person name="Kaerboelling I."/>
            <person name="Vesth T.C."/>
            <person name="Frisvad J.C."/>
            <person name="Nybo J.L."/>
            <person name="Theobald S."/>
            <person name="Kuo A."/>
            <person name="Bowyer P."/>
            <person name="Matsuda Y."/>
            <person name="Mondo S."/>
            <person name="Lyhne E.K."/>
            <person name="Kogle M.E."/>
            <person name="Clum A."/>
            <person name="Lipzen A."/>
            <person name="Salamov A."/>
            <person name="Ngan C.Y."/>
            <person name="Daum C."/>
            <person name="Chiniquy J."/>
            <person name="Barry K."/>
            <person name="LaButti K."/>
            <person name="Haridas S."/>
            <person name="Simmons B.A."/>
            <person name="Magnuson J.K."/>
            <person name="Mortensen U.H."/>
            <person name="Larsen T.O."/>
            <person name="Grigoriev I.V."/>
            <person name="Baker S.E."/>
            <person name="Andersen M.R."/>
        </authorList>
    </citation>
    <scope>NUCLEOTIDE SEQUENCE [LARGE SCALE GENOMIC DNA]</scope>
    <source>
        <strain evidence="2 3">IBT 24754</strain>
    </source>
</reference>
<dbReference type="OrthoDB" id="449263at2759"/>
<name>A0A2T5LL14_9EURO</name>
<sequence>MRRERERERFPKPWEDFEQIRKSAEDTWREQLNPVSVTSGGADEALQTMVWSGVYRTMLDPQDLTGENPLWTSVLWYLGFV</sequence>
<dbReference type="EMBL" id="MSFN02000013">
    <property type="protein sequence ID" value="PTU16972.1"/>
    <property type="molecule type" value="Genomic_DNA"/>
</dbReference>
<feature type="domain" description="Glycosyl hydrolase family 92" evidence="1">
    <location>
        <begin position="13"/>
        <end position="68"/>
    </location>
</feature>
<dbReference type="AlphaFoldDB" id="A0A2T5LL14"/>
<dbReference type="Pfam" id="PF07971">
    <property type="entry name" value="Glyco_hydro_92"/>
    <property type="match status" value="1"/>
</dbReference>
<dbReference type="GeneID" id="63809259"/>
<organism evidence="2 3">
    <name type="scientific">Aspergillus ochraceoroseus IBT 24754</name>
    <dbReference type="NCBI Taxonomy" id="1392256"/>
    <lineage>
        <taxon>Eukaryota</taxon>
        <taxon>Fungi</taxon>
        <taxon>Dikarya</taxon>
        <taxon>Ascomycota</taxon>
        <taxon>Pezizomycotina</taxon>
        <taxon>Eurotiomycetes</taxon>
        <taxon>Eurotiomycetidae</taxon>
        <taxon>Eurotiales</taxon>
        <taxon>Aspergillaceae</taxon>
        <taxon>Aspergillus</taxon>
        <taxon>Aspergillus subgen. Nidulantes</taxon>
    </lineage>
</organism>